<dbReference type="Proteomes" id="UP000250369">
    <property type="component" value="Unassembled WGS sequence"/>
</dbReference>
<evidence type="ECO:0000313" key="2">
    <source>
        <dbReference type="Proteomes" id="UP000250369"/>
    </source>
</evidence>
<accession>A0A329MSL0</accession>
<comment type="caution">
    <text evidence="1">The sequence shown here is derived from an EMBL/GenBank/DDBJ whole genome shotgun (WGS) entry which is preliminary data.</text>
</comment>
<dbReference type="AlphaFoldDB" id="A0A329MSL0"/>
<gene>
    <name evidence="1" type="ORF">DQG23_05210</name>
</gene>
<dbReference type="EMBL" id="QMFB01000002">
    <property type="protein sequence ID" value="RAV22346.1"/>
    <property type="molecule type" value="Genomic_DNA"/>
</dbReference>
<sequence length="111" mass="12792">MISELTAIRFHRRQVLIFIPIIEKSGMANPAPKAGLARLEHELIRACLETPRRQILPNFRSMQGAFVKAYRGYVKQTERSRGRKGGERCPRVGFQTRPSKELLYGRGKRLQ</sequence>
<protein>
    <submittedName>
        <fullName evidence="1">Uncharacterized protein</fullName>
    </submittedName>
</protein>
<keyword evidence="2" id="KW-1185">Reference proteome</keyword>
<evidence type="ECO:0000313" key="1">
    <source>
        <dbReference type="EMBL" id="RAV22346.1"/>
    </source>
</evidence>
<organism evidence="1 2">
    <name type="scientific">Paenibacillus contaminans</name>
    <dbReference type="NCBI Taxonomy" id="450362"/>
    <lineage>
        <taxon>Bacteria</taxon>
        <taxon>Bacillati</taxon>
        <taxon>Bacillota</taxon>
        <taxon>Bacilli</taxon>
        <taxon>Bacillales</taxon>
        <taxon>Paenibacillaceae</taxon>
        <taxon>Paenibacillus</taxon>
    </lineage>
</organism>
<reference evidence="1 2" key="1">
    <citation type="journal article" date="2009" name="Int. J. Syst. Evol. Microbiol.">
        <title>Paenibacillus contaminans sp. nov., isolated from a contaminated laboratory plate.</title>
        <authorList>
            <person name="Chou J.H."/>
            <person name="Lee J.H."/>
            <person name="Lin M.C."/>
            <person name="Chang P.S."/>
            <person name="Arun A.B."/>
            <person name="Young C.C."/>
            <person name="Chen W.M."/>
        </authorList>
    </citation>
    <scope>NUCLEOTIDE SEQUENCE [LARGE SCALE GENOMIC DNA]</scope>
    <source>
        <strain evidence="1 2">CKOBP-6</strain>
    </source>
</reference>
<name>A0A329MSL0_9BACL</name>
<proteinExistence type="predicted"/>